<keyword evidence="2" id="KW-1185">Reference proteome</keyword>
<evidence type="ECO:0000313" key="1">
    <source>
        <dbReference type="EMBL" id="MBE9638805.1"/>
    </source>
</evidence>
<sequence>MTAVSIAVPVAPAIARAGAAPDRRYQFCGDGGEDGIIDEITHMEILPKIDLRKPLTMASNASLTPVNYQGARGAKRSGMLRRYAIDQSFSLVHFGN</sequence>
<evidence type="ECO:0000313" key="2">
    <source>
        <dbReference type="Proteomes" id="UP000607796"/>
    </source>
</evidence>
<proteinExistence type="predicted"/>
<organism evidence="1 2">
    <name type="scientific">Salipiger mangrovisoli</name>
    <dbReference type="NCBI Taxonomy" id="2865933"/>
    <lineage>
        <taxon>Bacteria</taxon>
        <taxon>Pseudomonadati</taxon>
        <taxon>Pseudomonadota</taxon>
        <taxon>Alphaproteobacteria</taxon>
        <taxon>Rhodobacterales</taxon>
        <taxon>Roseobacteraceae</taxon>
        <taxon>Salipiger</taxon>
    </lineage>
</organism>
<name>A0ABR9X5C4_9RHOB</name>
<dbReference type="Proteomes" id="UP000607796">
    <property type="component" value="Unassembled WGS sequence"/>
</dbReference>
<comment type="caution">
    <text evidence="1">The sequence shown here is derived from an EMBL/GenBank/DDBJ whole genome shotgun (WGS) entry which is preliminary data.</text>
</comment>
<gene>
    <name evidence="1" type="ORF">IQ782_18270</name>
</gene>
<accession>A0ABR9X5C4</accession>
<protein>
    <submittedName>
        <fullName evidence="1">Uncharacterized protein</fullName>
    </submittedName>
</protein>
<dbReference type="EMBL" id="JADFFK010000014">
    <property type="protein sequence ID" value="MBE9638805.1"/>
    <property type="molecule type" value="Genomic_DNA"/>
</dbReference>
<reference evidence="1 2" key="1">
    <citation type="journal article" date="2021" name="Int. J. Syst. Evol. Microbiol.">
        <title>Salipiger mangrovisoli sp. nov., isolated from mangrove soil and the proposal for the reclassification of Paraphaeobacter pallidus as Salipiger pallidus comb. nov.</title>
        <authorList>
            <person name="Du J."/>
            <person name="Liu Y."/>
            <person name="Pei T."/>
            <person name="Deng M.R."/>
            <person name="Zhu H."/>
        </authorList>
    </citation>
    <scope>NUCLEOTIDE SEQUENCE [LARGE SCALE GENOMIC DNA]</scope>
    <source>
        <strain evidence="1 2">6D45A</strain>
    </source>
</reference>